<feature type="transmembrane region" description="Helical" evidence="9">
    <location>
        <begin position="364"/>
        <end position="391"/>
    </location>
</feature>
<keyword evidence="3" id="KW-0813">Transport</keyword>
<keyword evidence="5 9" id="KW-0812">Transmembrane</keyword>
<feature type="transmembrane region" description="Helical" evidence="9">
    <location>
        <begin position="292"/>
        <end position="310"/>
    </location>
</feature>
<comment type="subcellular location">
    <subcellularLocation>
        <location evidence="1">Cell membrane</location>
        <topology evidence="1">Multi-pass membrane protein</topology>
    </subcellularLocation>
</comment>
<reference evidence="10 11" key="1">
    <citation type="submission" date="2024-10" db="EMBL/GenBank/DDBJ databases">
        <authorList>
            <person name="Yang X.-N."/>
        </authorList>
    </citation>
    <scope>NUCLEOTIDE SEQUENCE [LARGE SCALE GENOMIC DNA]</scope>
    <source>
        <strain evidence="10 11">CAU 1059</strain>
    </source>
</reference>
<evidence type="ECO:0000313" key="10">
    <source>
        <dbReference type="EMBL" id="MFH0252739.1"/>
    </source>
</evidence>
<feature type="transmembrane region" description="Helical" evidence="9">
    <location>
        <begin position="453"/>
        <end position="472"/>
    </location>
</feature>
<feature type="transmembrane region" description="Helical" evidence="9">
    <location>
        <begin position="81"/>
        <end position="100"/>
    </location>
</feature>
<feature type="transmembrane region" description="Helical" evidence="9">
    <location>
        <begin position="47"/>
        <end position="69"/>
    </location>
</feature>
<dbReference type="EMBL" id="JBIHMM010000001">
    <property type="protein sequence ID" value="MFH0252739.1"/>
    <property type="molecule type" value="Genomic_DNA"/>
</dbReference>
<proteinExistence type="inferred from homology"/>
<dbReference type="Proteomes" id="UP001607157">
    <property type="component" value="Unassembled WGS sequence"/>
</dbReference>
<feature type="transmembrane region" description="Helical" evidence="9">
    <location>
        <begin position="484"/>
        <end position="507"/>
    </location>
</feature>
<keyword evidence="8 9" id="KW-0472">Membrane</keyword>
<evidence type="ECO:0000256" key="3">
    <source>
        <dbReference type="ARBA" id="ARBA00022448"/>
    </source>
</evidence>
<evidence type="ECO:0000313" key="11">
    <source>
        <dbReference type="Proteomes" id="UP001607157"/>
    </source>
</evidence>
<sequence length="514" mass="54699">MQRRARLLRPSPLSRMPLILILAAIVSVAMFVPALHALFQEEHTVSRAFGYSGALGLVVIGLIALAMGGNTRREASDLDNLMSLSLAFIALPVFMAVPFYEGLRTTSFLNAYFEMVSSITTTGATLFDKPGRLVDSLHLWRGMVGWMGGLLMWIAASAILAPLNLGGFEVTATAEPGQGDDQQGRFQRAGSGRRVWQITTALAPLYIGLTGALWLFLAIGGDRPLVALIHAMSTMATSGISPIGGVEQAGSGIGGEVIIFFFMMFGLSRLTFSADTVTSARPGLHNDPEFRLGMLIVLGVPLLLFSRHWIGAASADQVEDIPSALSALWGGMFSVASFLSTTGFESAHWDVAREWSGLGTPGLILMGVALVGGGVATTAGGVKLLRVYALYLNGQREMERLVHPNSVGRAGARSRRMRRQGAFVAWIFFMLFAMTLALVTVVLAALGLEFEQAIILAIAALSTTGPLTQIAGEVPIALNLMAPAAKLVVCAAMVLGRLETLAIIALISPSLWRD</sequence>
<keyword evidence="6 9" id="KW-1133">Transmembrane helix</keyword>
<keyword evidence="4" id="KW-1003">Cell membrane</keyword>
<name>A0ABW7I4E5_9RHOB</name>
<comment type="similarity">
    <text evidence="2">Belongs to the TrkH potassium transport family.</text>
</comment>
<feature type="transmembrane region" description="Helical" evidence="9">
    <location>
        <begin position="225"/>
        <end position="246"/>
    </location>
</feature>
<accession>A0ABW7I4E5</accession>
<feature type="transmembrane region" description="Helical" evidence="9">
    <location>
        <begin position="143"/>
        <end position="163"/>
    </location>
</feature>
<organism evidence="10 11">
    <name type="scientific">Roseovarius aquimarinus</name>
    <dbReference type="NCBI Taxonomy" id="1229156"/>
    <lineage>
        <taxon>Bacteria</taxon>
        <taxon>Pseudomonadati</taxon>
        <taxon>Pseudomonadota</taxon>
        <taxon>Alphaproteobacteria</taxon>
        <taxon>Rhodobacterales</taxon>
        <taxon>Roseobacteraceae</taxon>
        <taxon>Roseovarius</taxon>
    </lineage>
</organism>
<feature type="transmembrane region" description="Helical" evidence="9">
    <location>
        <begin position="195"/>
        <end position="219"/>
    </location>
</feature>
<evidence type="ECO:0000256" key="6">
    <source>
        <dbReference type="ARBA" id="ARBA00022989"/>
    </source>
</evidence>
<evidence type="ECO:0000256" key="2">
    <source>
        <dbReference type="ARBA" id="ARBA00009137"/>
    </source>
</evidence>
<evidence type="ECO:0000256" key="9">
    <source>
        <dbReference type="SAM" id="Phobius"/>
    </source>
</evidence>
<keyword evidence="11" id="KW-1185">Reference proteome</keyword>
<feature type="transmembrane region" description="Helical" evidence="9">
    <location>
        <begin position="253"/>
        <end position="272"/>
    </location>
</feature>
<comment type="caution">
    <text evidence="10">The sequence shown here is derived from an EMBL/GenBank/DDBJ whole genome shotgun (WGS) entry which is preliminary data.</text>
</comment>
<dbReference type="InterPro" id="IPR003445">
    <property type="entry name" value="Cat_transpt"/>
</dbReference>
<protein>
    <submittedName>
        <fullName evidence="10">TrkH family potassium uptake protein</fullName>
    </submittedName>
</protein>
<evidence type="ECO:0000256" key="7">
    <source>
        <dbReference type="ARBA" id="ARBA00023065"/>
    </source>
</evidence>
<dbReference type="Pfam" id="PF02386">
    <property type="entry name" value="TrkH"/>
    <property type="match status" value="1"/>
</dbReference>
<evidence type="ECO:0000256" key="8">
    <source>
        <dbReference type="ARBA" id="ARBA00023136"/>
    </source>
</evidence>
<evidence type="ECO:0000256" key="5">
    <source>
        <dbReference type="ARBA" id="ARBA00022692"/>
    </source>
</evidence>
<feature type="transmembrane region" description="Helical" evidence="9">
    <location>
        <begin position="423"/>
        <end position="447"/>
    </location>
</feature>
<gene>
    <name evidence="10" type="ORF">ACGRVM_02475</name>
</gene>
<evidence type="ECO:0000256" key="1">
    <source>
        <dbReference type="ARBA" id="ARBA00004651"/>
    </source>
</evidence>
<feature type="transmembrane region" description="Helical" evidence="9">
    <location>
        <begin position="322"/>
        <end position="344"/>
    </location>
</feature>
<dbReference type="PANTHER" id="PTHR32024:SF2">
    <property type="entry name" value="TRK SYSTEM POTASSIUM UPTAKE PROTEIN TRKG-RELATED"/>
    <property type="match status" value="1"/>
</dbReference>
<dbReference type="PANTHER" id="PTHR32024">
    <property type="entry name" value="TRK SYSTEM POTASSIUM UPTAKE PROTEIN TRKG-RELATED"/>
    <property type="match status" value="1"/>
</dbReference>
<dbReference type="RefSeq" id="WP_377169037.1">
    <property type="nucleotide sequence ID" value="NZ_JBHTJC010000001.1"/>
</dbReference>
<evidence type="ECO:0000256" key="4">
    <source>
        <dbReference type="ARBA" id="ARBA00022475"/>
    </source>
</evidence>
<keyword evidence="7" id="KW-0406">Ion transport</keyword>